<dbReference type="InterPro" id="IPR000600">
    <property type="entry name" value="ROK"/>
</dbReference>
<proteinExistence type="predicted"/>
<dbReference type="Pfam" id="PF13412">
    <property type="entry name" value="HTH_24"/>
    <property type="match status" value="1"/>
</dbReference>
<keyword evidence="2" id="KW-1185">Reference proteome</keyword>
<organism evidence="1 2">
    <name type="scientific">Roseibium porphyridii</name>
    <dbReference type="NCBI Taxonomy" id="2866279"/>
    <lineage>
        <taxon>Bacteria</taxon>
        <taxon>Pseudomonadati</taxon>
        <taxon>Pseudomonadota</taxon>
        <taxon>Alphaproteobacteria</taxon>
        <taxon>Hyphomicrobiales</taxon>
        <taxon>Stappiaceae</taxon>
        <taxon>Roseibium</taxon>
    </lineage>
</organism>
<reference evidence="1 2" key="1">
    <citation type="submission" date="2023-03" db="EMBL/GenBank/DDBJ databases">
        <title>Roseibium porphyridii sp. nov. and Roseibium rhodosorbium sp. nov. isolated from marine algae, Porphyridium cruentum and Rhodosorus marinus, respectively.</title>
        <authorList>
            <person name="Lee M.W."/>
            <person name="Choi B.J."/>
            <person name="Lee J.K."/>
            <person name="Choi D.G."/>
            <person name="Baek J.H."/>
            <person name="Bayburt H."/>
            <person name="Kim J.M."/>
            <person name="Han D.M."/>
            <person name="Kim K.H."/>
            <person name="Jeon C.O."/>
        </authorList>
    </citation>
    <scope>NUCLEOTIDE SEQUENCE [LARGE SCALE GENOMIC DNA]</scope>
    <source>
        <strain evidence="1 2">KMA01</strain>
    </source>
</reference>
<dbReference type="InterPro" id="IPR043129">
    <property type="entry name" value="ATPase_NBD"/>
</dbReference>
<dbReference type="RefSeq" id="WP_285806084.1">
    <property type="nucleotide sequence ID" value="NZ_CP120863.1"/>
</dbReference>
<dbReference type="SUPFAM" id="SSF46785">
    <property type="entry name" value="Winged helix' DNA-binding domain"/>
    <property type="match status" value="1"/>
</dbReference>
<evidence type="ECO:0000313" key="1">
    <source>
        <dbReference type="EMBL" id="WFE92510.1"/>
    </source>
</evidence>
<dbReference type="CDD" id="cd00092">
    <property type="entry name" value="HTH_CRP"/>
    <property type="match status" value="1"/>
</dbReference>
<sequence length="355" mass="38210">MRFAPPPTVRVAEHPGGMNQVLARSFNERLIMSLLLQHEGMTRLQLGQESGLSAQTISVIVRALERDNLVSKGEAVRGRIGPPTTPISLNPNGAFSIGLHVDRHAIEASIINFVGEPVFQRRSSLAALDVQTVQDTLTGTVDALLSELGAEQKALIAGVGLTLPGRFEADRPEEQAILAHDFEEDLRAHTGFEVFIQNDITATASAETLFGQAKRIDDLLFCYVCEDLKPRLILGGRIYTGSTPQISICDSETWQRTHDAITSGAQDDDPAVRQWLGAVVEKLDTLVQSLGKFATVSELILSAPVPKSITDVLVSDLKLKVSAGLTVTGSQFGPNALAYGAATLPIHSRFTAETP</sequence>
<dbReference type="PANTHER" id="PTHR18964">
    <property type="entry name" value="ROK (REPRESSOR, ORF, KINASE) FAMILY"/>
    <property type="match status" value="1"/>
</dbReference>
<gene>
    <name evidence="1" type="ORF">K1718_18655</name>
</gene>
<dbReference type="Gene3D" id="3.30.420.40">
    <property type="match status" value="2"/>
</dbReference>
<dbReference type="Pfam" id="PF00480">
    <property type="entry name" value="ROK"/>
    <property type="match status" value="1"/>
</dbReference>
<accession>A0ABY8FH02</accession>
<dbReference type="EMBL" id="CP120863">
    <property type="protein sequence ID" value="WFE92510.1"/>
    <property type="molecule type" value="Genomic_DNA"/>
</dbReference>
<dbReference type="InterPro" id="IPR036390">
    <property type="entry name" value="WH_DNA-bd_sf"/>
</dbReference>
<dbReference type="PANTHER" id="PTHR18964:SF169">
    <property type="entry name" value="N-ACETYLMANNOSAMINE KINASE"/>
    <property type="match status" value="1"/>
</dbReference>
<dbReference type="InterPro" id="IPR036388">
    <property type="entry name" value="WH-like_DNA-bd_sf"/>
</dbReference>
<protein>
    <submittedName>
        <fullName evidence="1">ROK family transcriptional regulator</fullName>
    </submittedName>
</protein>
<name>A0ABY8FH02_9HYPH</name>
<dbReference type="Gene3D" id="1.10.10.10">
    <property type="entry name" value="Winged helix-like DNA-binding domain superfamily/Winged helix DNA-binding domain"/>
    <property type="match status" value="1"/>
</dbReference>
<dbReference type="Proteomes" id="UP001209803">
    <property type="component" value="Chromosome"/>
</dbReference>
<dbReference type="SUPFAM" id="SSF53067">
    <property type="entry name" value="Actin-like ATPase domain"/>
    <property type="match status" value="1"/>
</dbReference>
<evidence type="ECO:0000313" key="2">
    <source>
        <dbReference type="Proteomes" id="UP001209803"/>
    </source>
</evidence>